<dbReference type="InParanoid" id="D6TI44"/>
<accession>D6TI44</accession>
<feature type="transmembrane region" description="Helical" evidence="1">
    <location>
        <begin position="7"/>
        <end position="32"/>
    </location>
</feature>
<evidence type="ECO:0000313" key="3">
    <source>
        <dbReference type="Proteomes" id="UP000004508"/>
    </source>
</evidence>
<protein>
    <submittedName>
        <fullName evidence="2">Uncharacterized protein</fullName>
    </submittedName>
</protein>
<dbReference type="EMBL" id="ADVG01000001">
    <property type="protein sequence ID" value="EFH89101.1"/>
    <property type="molecule type" value="Genomic_DNA"/>
</dbReference>
<dbReference type="Proteomes" id="UP000004508">
    <property type="component" value="Unassembled WGS sequence"/>
</dbReference>
<gene>
    <name evidence="2" type="ORF">Krac_10630</name>
</gene>
<comment type="caution">
    <text evidence="2">The sequence shown here is derived from an EMBL/GenBank/DDBJ whole genome shotgun (WGS) entry which is preliminary data.</text>
</comment>
<name>D6TI44_KTERA</name>
<dbReference type="RefSeq" id="WP_007905449.1">
    <property type="nucleotide sequence ID" value="NZ_ADVG01000001.1"/>
</dbReference>
<keyword evidence="3" id="KW-1185">Reference proteome</keyword>
<organism evidence="2 3">
    <name type="scientific">Ktedonobacter racemifer DSM 44963</name>
    <dbReference type="NCBI Taxonomy" id="485913"/>
    <lineage>
        <taxon>Bacteria</taxon>
        <taxon>Bacillati</taxon>
        <taxon>Chloroflexota</taxon>
        <taxon>Ktedonobacteria</taxon>
        <taxon>Ktedonobacterales</taxon>
        <taxon>Ktedonobacteraceae</taxon>
        <taxon>Ktedonobacter</taxon>
    </lineage>
</organism>
<evidence type="ECO:0000256" key="1">
    <source>
        <dbReference type="SAM" id="Phobius"/>
    </source>
</evidence>
<reference evidence="2 3" key="1">
    <citation type="journal article" date="2011" name="Stand. Genomic Sci.">
        <title>Non-contiguous finished genome sequence and contextual data of the filamentous soil bacterium Ktedonobacter racemifer type strain (SOSP1-21).</title>
        <authorList>
            <person name="Chang Y.J."/>
            <person name="Land M."/>
            <person name="Hauser L."/>
            <person name="Chertkov O."/>
            <person name="Del Rio T.G."/>
            <person name="Nolan M."/>
            <person name="Copeland A."/>
            <person name="Tice H."/>
            <person name="Cheng J.F."/>
            <person name="Lucas S."/>
            <person name="Han C."/>
            <person name="Goodwin L."/>
            <person name="Pitluck S."/>
            <person name="Ivanova N."/>
            <person name="Ovchinikova G."/>
            <person name="Pati A."/>
            <person name="Chen A."/>
            <person name="Palaniappan K."/>
            <person name="Mavromatis K."/>
            <person name="Liolios K."/>
            <person name="Brettin T."/>
            <person name="Fiebig A."/>
            <person name="Rohde M."/>
            <person name="Abt B."/>
            <person name="Goker M."/>
            <person name="Detter J.C."/>
            <person name="Woyke T."/>
            <person name="Bristow J."/>
            <person name="Eisen J.A."/>
            <person name="Markowitz V."/>
            <person name="Hugenholtz P."/>
            <person name="Kyrpides N.C."/>
            <person name="Klenk H.P."/>
            <person name="Lapidus A."/>
        </authorList>
    </citation>
    <scope>NUCLEOTIDE SEQUENCE [LARGE SCALE GENOMIC DNA]</scope>
    <source>
        <strain evidence="3">DSM 44963</strain>
    </source>
</reference>
<keyword evidence="1" id="KW-0472">Membrane</keyword>
<proteinExistence type="predicted"/>
<evidence type="ECO:0000313" key="2">
    <source>
        <dbReference type="EMBL" id="EFH89101.1"/>
    </source>
</evidence>
<keyword evidence="1" id="KW-1133">Transmembrane helix</keyword>
<dbReference type="AlphaFoldDB" id="D6TI44"/>
<feature type="transmembrane region" description="Helical" evidence="1">
    <location>
        <begin position="66"/>
        <end position="86"/>
    </location>
</feature>
<keyword evidence="1" id="KW-0812">Transmembrane</keyword>
<sequence>MIHDSKWWFGFIAGIVLFLWSVVFILVLSYHLELGPGLGLFFLTVGVFILMALMMLVFVFFRQTRLISFGLAVPLLVMQIELLVLTRDAWEPWIRLLVNLPGWIALLVVGIAYVGRGRYSGRRFSAIE</sequence>
<feature type="transmembrane region" description="Helical" evidence="1">
    <location>
        <begin position="92"/>
        <end position="114"/>
    </location>
</feature>
<feature type="transmembrane region" description="Helical" evidence="1">
    <location>
        <begin position="38"/>
        <end position="61"/>
    </location>
</feature>